<accession>A0A1Y1CG83</accession>
<reference evidence="2" key="2">
    <citation type="journal article" date="2020" name="Antonie Van Leeuwenhoek">
        <title>Labilibaculum antarcticum sp. nov., a novel facultative anaerobic, psychrotorelant bacterium isolated from marine sediment of Antarctica.</title>
        <authorList>
            <person name="Watanabe M."/>
            <person name="Kojima H."/>
            <person name="Fukui M."/>
        </authorList>
    </citation>
    <scope>NUCLEOTIDE SEQUENCE [LARGE SCALE GENOMIC DNA]</scope>
    <source>
        <strain evidence="2">SPP2</strain>
    </source>
</reference>
<gene>
    <name evidence="1" type="ORF">ALGA_0653</name>
</gene>
<dbReference type="KEGG" id="mbas:ALGA_0653"/>
<name>A0A1Y1CG83_9BACT</name>
<dbReference type="RefSeq" id="WP_096427969.1">
    <property type="nucleotide sequence ID" value="NZ_AP018042.1"/>
</dbReference>
<proteinExistence type="predicted"/>
<dbReference type="OrthoDB" id="1120744at2"/>
<protein>
    <submittedName>
        <fullName evidence="1">Uncharacterized protein</fullName>
    </submittedName>
</protein>
<sequence length="109" mass="12133">MRLFVDVQKVSEAGRRVTVSVPASKALVLTNKTKAPILIFHEQGAKVGYPLEIQESLEVETVTETCDFFVELLDTEIEENEGLFIVSQTEMMEGTATTNNIVINQQKTT</sequence>
<evidence type="ECO:0000313" key="2">
    <source>
        <dbReference type="Proteomes" id="UP000218267"/>
    </source>
</evidence>
<dbReference type="Proteomes" id="UP000218267">
    <property type="component" value="Chromosome"/>
</dbReference>
<dbReference type="AlphaFoldDB" id="A0A1Y1CG83"/>
<evidence type="ECO:0000313" key="1">
    <source>
        <dbReference type="EMBL" id="BAX79042.1"/>
    </source>
</evidence>
<keyword evidence="2" id="KW-1185">Reference proteome</keyword>
<reference evidence="1 2" key="1">
    <citation type="journal article" date="2018" name="Mar. Genomics">
        <title>Complete genome sequence of Marinifilaceae bacterium strain SPP2, isolated from the Antarctic marine sediment.</title>
        <authorList>
            <person name="Watanabe M."/>
            <person name="Kojima H."/>
            <person name="Fukui M."/>
        </authorList>
    </citation>
    <scope>NUCLEOTIDE SEQUENCE [LARGE SCALE GENOMIC DNA]</scope>
    <source>
        <strain evidence="1 2">SPP2</strain>
    </source>
</reference>
<organism evidence="1 2">
    <name type="scientific">Labilibaculum antarcticum</name>
    <dbReference type="NCBI Taxonomy" id="1717717"/>
    <lineage>
        <taxon>Bacteria</taxon>
        <taxon>Pseudomonadati</taxon>
        <taxon>Bacteroidota</taxon>
        <taxon>Bacteroidia</taxon>
        <taxon>Marinilabiliales</taxon>
        <taxon>Marinifilaceae</taxon>
        <taxon>Labilibaculum</taxon>
    </lineage>
</organism>
<dbReference type="EMBL" id="AP018042">
    <property type="protein sequence ID" value="BAX79042.1"/>
    <property type="molecule type" value="Genomic_DNA"/>
</dbReference>